<feature type="signal peptide" evidence="1">
    <location>
        <begin position="1"/>
        <end position="23"/>
    </location>
</feature>
<dbReference type="OrthoDB" id="7832965at2759"/>
<protein>
    <recommendedName>
        <fullName evidence="4">Single domain-containing protein</fullName>
    </recommendedName>
</protein>
<evidence type="ECO:0000256" key="1">
    <source>
        <dbReference type="SAM" id="SignalP"/>
    </source>
</evidence>
<proteinExistence type="predicted"/>
<name>A0A0P8XX19_DROAN</name>
<dbReference type="AlphaFoldDB" id="A0A0P8XX19"/>
<keyword evidence="1" id="KW-0732">Signal</keyword>
<dbReference type="GeneID" id="26514676"/>
<accession>A0A0P8XX19</accession>
<reference evidence="2 3" key="1">
    <citation type="journal article" date="2007" name="Nature">
        <title>Evolution of genes and genomes on the Drosophila phylogeny.</title>
        <authorList>
            <consortium name="Drosophila 12 Genomes Consortium"/>
            <person name="Clark A.G."/>
            <person name="Eisen M.B."/>
            <person name="Smith D.R."/>
            <person name="Bergman C.M."/>
            <person name="Oliver B."/>
            <person name="Markow T.A."/>
            <person name="Kaufman T.C."/>
            <person name="Kellis M."/>
            <person name="Gelbart W."/>
            <person name="Iyer V.N."/>
            <person name="Pollard D.A."/>
            <person name="Sackton T.B."/>
            <person name="Larracuente A.M."/>
            <person name="Singh N.D."/>
            <person name="Abad J.P."/>
            <person name="Abt D.N."/>
            <person name="Adryan B."/>
            <person name="Aguade M."/>
            <person name="Akashi H."/>
            <person name="Anderson W.W."/>
            <person name="Aquadro C.F."/>
            <person name="Ardell D.H."/>
            <person name="Arguello R."/>
            <person name="Artieri C.G."/>
            <person name="Barbash D.A."/>
            <person name="Barker D."/>
            <person name="Barsanti P."/>
            <person name="Batterham P."/>
            <person name="Batzoglou S."/>
            <person name="Begun D."/>
            <person name="Bhutkar A."/>
            <person name="Blanco E."/>
            <person name="Bosak S.A."/>
            <person name="Bradley R.K."/>
            <person name="Brand A.D."/>
            <person name="Brent M.R."/>
            <person name="Brooks A.N."/>
            <person name="Brown R.H."/>
            <person name="Butlin R.K."/>
            <person name="Caggese C."/>
            <person name="Calvi B.R."/>
            <person name="Bernardo de Carvalho A."/>
            <person name="Caspi A."/>
            <person name="Castrezana S."/>
            <person name="Celniker S.E."/>
            <person name="Chang J.L."/>
            <person name="Chapple C."/>
            <person name="Chatterji S."/>
            <person name="Chinwalla A."/>
            <person name="Civetta A."/>
            <person name="Clifton S.W."/>
            <person name="Comeron J.M."/>
            <person name="Costello J.C."/>
            <person name="Coyne J.A."/>
            <person name="Daub J."/>
            <person name="David R.G."/>
            <person name="Delcher A.L."/>
            <person name="Delehaunty K."/>
            <person name="Do C.B."/>
            <person name="Ebling H."/>
            <person name="Edwards K."/>
            <person name="Eickbush T."/>
            <person name="Evans J.D."/>
            <person name="Filipski A."/>
            <person name="Findeiss S."/>
            <person name="Freyhult E."/>
            <person name="Fulton L."/>
            <person name="Fulton R."/>
            <person name="Garcia A.C."/>
            <person name="Gardiner A."/>
            <person name="Garfield D.A."/>
            <person name="Garvin B.E."/>
            <person name="Gibson G."/>
            <person name="Gilbert D."/>
            <person name="Gnerre S."/>
            <person name="Godfrey J."/>
            <person name="Good R."/>
            <person name="Gotea V."/>
            <person name="Gravely B."/>
            <person name="Greenberg A.J."/>
            <person name="Griffiths-Jones S."/>
            <person name="Gross S."/>
            <person name="Guigo R."/>
            <person name="Gustafson E.A."/>
            <person name="Haerty W."/>
            <person name="Hahn M.W."/>
            <person name="Halligan D.L."/>
            <person name="Halpern A.L."/>
            <person name="Halter G.M."/>
            <person name="Han M.V."/>
            <person name="Heger A."/>
            <person name="Hillier L."/>
            <person name="Hinrichs A.S."/>
            <person name="Holmes I."/>
            <person name="Hoskins R.A."/>
            <person name="Hubisz M.J."/>
            <person name="Hultmark D."/>
            <person name="Huntley M.A."/>
            <person name="Jaffe D.B."/>
            <person name="Jagadeeshan S."/>
            <person name="Jeck W.R."/>
            <person name="Johnson J."/>
            <person name="Jones C.D."/>
            <person name="Jordan W.C."/>
            <person name="Karpen G.H."/>
            <person name="Kataoka E."/>
            <person name="Keightley P.D."/>
            <person name="Kheradpour P."/>
            <person name="Kirkness E.F."/>
            <person name="Koerich L.B."/>
            <person name="Kristiansen K."/>
            <person name="Kudrna D."/>
            <person name="Kulathinal R.J."/>
            <person name="Kumar S."/>
            <person name="Kwok R."/>
            <person name="Lander E."/>
            <person name="Langley C.H."/>
            <person name="Lapoint R."/>
            <person name="Lazzaro B.P."/>
            <person name="Lee S.J."/>
            <person name="Levesque L."/>
            <person name="Li R."/>
            <person name="Lin C.F."/>
            <person name="Lin M.F."/>
            <person name="Lindblad-Toh K."/>
            <person name="Llopart A."/>
            <person name="Long M."/>
            <person name="Low L."/>
            <person name="Lozovsky E."/>
            <person name="Lu J."/>
            <person name="Luo M."/>
            <person name="Machado C.A."/>
            <person name="Makalowski W."/>
            <person name="Marzo M."/>
            <person name="Matsuda M."/>
            <person name="Matzkin L."/>
            <person name="McAllister B."/>
            <person name="McBride C.S."/>
            <person name="McKernan B."/>
            <person name="McKernan K."/>
            <person name="Mendez-Lago M."/>
            <person name="Minx P."/>
            <person name="Mollenhauer M.U."/>
            <person name="Montooth K."/>
            <person name="Mount S.M."/>
            <person name="Mu X."/>
            <person name="Myers E."/>
            <person name="Negre B."/>
            <person name="Newfeld S."/>
            <person name="Nielsen R."/>
            <person name="Noor M.A."/>
            <person name="O'Grady P."/>
            <person name="Pachter L."/>
            <person name="Papaceit M."/>
            <person name="Parisi M.J."/>
            <person name="Parisi M."/>
            <person name="Parts L."/>
            <person name="Pedersen J.S."/>
            <person name="Pesole G."/>
            <person name="Phillippy A.M."/>
            <person name="Ponting C.P."/>
            <person name="Pop M."/>
            <person name="Porcelli D."/>
            <person name="Powell J.R."/>
            <person name="Prohaska S."/>
            <person name="Pruitt K."/>
            <person name="Puig M."/>
            <person name="Quesneville H."/>
            <person name="Ram K.R."/>
            <person name="Rand D."/>
            <person name="Rasmussen M.D."/>
            <person name="Reed L.K."/>
            <person name="Reenan R."/>
            <person name="Reily A."/>
            <person name="Remington K.A."/>
            <person name="Rieger T.T."/>
            <person name="Ritchie M.G."/>
            <person name="Robin C."/>
            <person name="Rogers Y.H."/>
            <person name="Rohde C."/>
            <person name="Rozas J."/>
            <person name="Rubenfield M.J."/>
            <person name="Ruiz A."/>
            <person name="Russo S."/>
            <person name="Salzberg S.L."/>
            <person name="Sanchez-Gracia A."/>
            <person name="Saranga D.J."/>
            <person name="Sato H."/>
            <person name="Schaeffer S.W."/>
            <person name="Schatz M.C."/>
            <person name="Schlenke T."/>
            <person name="Schwartz R."/>
            <person name="Segarra C."/>
            <person name="Singh R.S."/>
            <person name="Sirot L."/>
            <person name="Sirota M."/>
            <person name="Sisneros N.B."/>
            <person name="Smith C.D."/>
            <person name="Smith T.F."/>
            <person name="Spieth J."/>
            <person name="Stage D.E."/>
            <person name="Stark A."/>
            <person name="Stephan W."/>
            <person name="Strausberg R.L."/>
            <person name="Strempel S."/>
            <person name="Sturgill D."/>
            <person name="Sutton G."/>
            <person name="Sutton G.G."/>
            <person name="Tao W."/>
            <person name="Teichmann S."/>
            <person name="Tobari Y.N."/>
            <person name="Tomimura Y."/>
            <person name="Tsolas J.M."/>
            <person name="Valente V.L."/>
            <person name="Venter E."/>
            <person name="Venter J.C."/>
            <person name="Vicario S."/>
            <person name="Vieira F.G."/>
            <person name="Vilella A.J."/>
            <person name="Villasante A."/>
            <person name="Walenz B."/>
            <person name="Wang J."/>
            <person name="Wasserman M."/>
            <person name="Watts T."/>
            <person name="Wilson D."/>
            <person name="Wilson R.K."/>
            <person name="Wing R.A."/>
            <person name="Wolfner M.F."/>
            <person name="Wong A."/>
            <person name="Wong G.K."/>
            <person name="Wu C.I."/>
            <person name="Wu G."/>
            <person name="Yamamoto D."/>
            <person name="Yang H.P."/>
            <person name="Yang S.P."/>
            <person name="Yorke J.A."/>
            <person name="Yoshida K."/>
            <person name="Zdobnov E."/>
            <person name="Zhang P."/>
            <person name="Zhang Y."/>
            <person name="Zimin A.V."/>
            <person name="Baldwin J."/>
            <person name="Abdouelleil A."/>
            <person name="Abdulkadir J."/>
            <person name="Abebe A."/>
            <person name="Abera B."/>
            <person name="Abreu J."/>
            <person name="Acer S.C."/>
            <person name="Aftuck L."/>
            <person name="Alexander A."/>
            <person name="An P."/>
            <person name="Anderson E."/>
            <person name="Anderson S."/>
            <person name="Arachi H."/>
            <person name="Azer M."/>
            <person name="Bachantsang P."/>
            <person name="Barry A."/>
            <person name="Bayul T."/>
            <person name="Berlin A."/>
            <person name="Bessette D."/>
            <person name="Bloom T."/>
            <person name="Blye J."/>
            <person name="Boguslavskiy L."/>
            <person name="Bonnet C."/>
            <person name="Boukhgalter B."/>
            <person name="Bourzgui I."/>
            <person name="Brown A."/>
            <person name="Cahill P."/>
            <person name="Channer S."/>
            <person name="Cheshatsang Y."/>
            <person name="Chuda L."/>
            <person name="Citroen M."/>
            <person name="Collymore A."/>
            <person name="Cooke P."/>
            <person name="Costello M."/>
            <person name="D'Aco K."/>
            <person name="Daza R."/>
            <person name="De Haan G."/>
            <person name="DeGray S."/>
            <person name="DeMaso C."/>
            <person name="Dhargay N."/>
            <person name="Dooley K."/>
            <person name="Dooley E."/>
            <person name="Doricent M."/>
            <person name="Dorje P."/>
            <person name="Dorjee K."/>
            <person name="Dupes A."/>
            <person name="Elong R."/>
            <person name="Falk J."/>
            <person name="Farina A."/>
            <person name="Faro S."/>
            <person name="Ferguson D."/>
            <person name="Fisher S."/>
            <person name="Foley C.D."/>
            <person name="Franke A."/>
            <person name="Friedrich D."/>
            <person name="Gadbois L."/>
            <person name="Gearin G."/>
            <person name="Gearin C.R."/>
            <person name="Giannoukos G."/>
            <person name="Goode T."/>
            <person name="Graham J."/>
            <person name="Grandbois E."/>
            <person name="Grewal S."/>
            <person name="Gyaltsen K."/>
            <person name="Hafez N."/>
            <person name="Hagos B."/>
            <person name="Hall J."/>
            <person name="Henson C."/>
            <person name="Hollinger A."/>
            <person name="Honan T."/>
            <person name="Huard M.D."/>
            <person name="Hughes L."/>
            <person name="Hurhula B."/>
            <person name="Husby M.E."/>
            <person name="Kamat A."/>
            <person name="Kanga B."/>
            <person name="Kashin S."/>
            <person name="Khazanovich D."/>
            <person name="Kisner P."/>
            <person name="Lance K."/>
            <person name="Lara M."/>
            <person name="Lee W."/>
            <person name="Lennon N."/>
            <person name="Letendre F."/>
            <person name="LeVine R."/>
            <person name="Lipovsky A."/>
            <person name="Liu X."/>
            <person name="Liu J."/>
            <person name="Liu S."/>
            <person name="Lokyitsang T."/>
            <person name="Lokyitsang Y."/>
            <person name="Lubonja R."/>
            <person name="Lui A."/>
            <person name="MacDonald P."/>
            <person name="Magnisalis V."/>
            <person name="Maru K."/>
            <person name="Matthews C."/>
            <person name="McCusker W."/>
            <person name="McDonough S."/>
            <person name="Mehta T."/>
            <person name="Meldrim J."/>
            <person name="Meneus L."/>
            <person name="Mihai O."/>
            <person name="Mihalev A."/>
            <person name="Mihova T."/>
            <person name="Mittelman R."/>
            <person name="Mlenga V."/>
            <person name="Montmayeur A."/>
            <person name="Mulrain L."/>
            <person name="Navidi A."/>
            <person name="Naylor J."/>
            <person name="Negash T."/>
            <person name="Nguyen T."/>
            <person name="Nguyen N."/>
            <person name="Nicol R."/>
            <person name="Norbu C."/>
            <person name="Norbu N."/>
            <person name="Novod N."/>
            <person name="O'Neill B."/>
            <person name="Osman S."/>
            <person name="Markiewicz E."/>
            <person name="Oyono O.L."/>
            <person name="Patti C."/>
            <person name="Phunkhang P."/>
            <person name="Pierre F."/>
            <person name="Priest M."/>
            <person name="Raghuraman S."/>
            <person name="Rege F."/>
            <person name="Reyes R."/>
            <person name="Rise C."/>
            <person name="Rogov P."/>
            <person name="Ross K."/>
            <person name="Ryan E."/>
            <person name="Settipalli S."/>
            <person name="Shea T."/>
            <person name="Sherpa N."/>
            <person name="Shi L."/>
            <person name="Shih D."/>
            <person name="Sparrow T."/>
            <person name="Spaulding J."/>
            <person name="Stalker J."/>
            <person name="Stange-Thomann N."/>
            <person name="Stavropoulos S."/>
            <person name="Stone C."/>
            <person name="Strader C."/>
            <person name="Tesfaye S."/>
            <person name="Thomson T."/>
            <person name="Thoulutsang Y."/>
            <person name="Thoulutsang D."/>
            <person name="Topham K."/>
            <person name="Topping I."/>
            <person name="Tsamla T."/>
            <person name="Vassiliev H."/>
            <person name="Vo A."/>
            <person name="Wangchuk T."/>
            <person name="Wangdi T."/>
            <person name="Weiand M."/>
            <person name="Wilkinson J."/>
            <person name="Wilson A."/>
            <person name="Yadav S."/>
            <person name="Young G."/>
            <person name="Yu Q."/>
            <person name="Zembek L."/>
            <person name="Zhong D."/>
            <person name="Zimmer A."/>
            <person name="Zwirko Z."/>
            <person name="Jaffe D.B."/>
            <person name="Alvarez P."/>
            <person name="Brockman W."/>
            <person name="Butler J."/>
            <person name="Chin C."/>
            <person name="Gnerre S."/>
            <person name="Grabherr M."/>
            <person name="Kleber M."/>
            <person name="Mauceli E."/>
            <person name="MacCallum I."/>
        </authorList>
    </citation>
    <scope>NUCLEOTIDE SEQUENCE [LARGE SCALE GENOMIC DNA]</scope>
    <source>
        <strain evidence="3">Tucson 14024-0371.13</strain>
    </source>
</reference>
<dbReference type="KEGG" id="dan:26514676"/>
<sequence length="88" mass="10179">MPSQWPCLLVILVLCGVLVSIGAYYTMIHKKPLQLVSCFKLDGKCREFWNCDKSFQSREITTCINKRKVCCLKSSQVKNILDTEEYLE</sequence>
<evidence type="ECO:0000313" key="2">
    <source>
        <dbReference type="EMBL" id="KPU79310.1"/>
    </source>
</evidence>
<dbReference type="EMBL" id="CH902617">
    <property type="protein sequence ID" value="KPU79310.1"/>
    <property type="molecule type" value="Genomic_DNA"/>
</dbReference>
<feature type="chain" id="PRO_5006154211" description="Single domain-containing protein" evidence="1">
    <location>
        <begin position="24"/>
        <end position="88"/>
    </location>
</feature>
<keyword evidence="3" id="KW-1185">Reference proteome</keyword>
<evidence type="ECO:0008006" key="4">
    <source>
        <dbReference type="Google" id="ProtNLM"/>
    </source>
</evidence>
<organism evidence="2 3">
    <name type="scientific">Drosophila ananassae</name>
    <name type="common">Fruit fly</name>
    <dbReference type="NCBI Taxonomy" id="7217"/>
    <lineage>
        <taxon>Eukaryota</taxon>
        <taxon>Metazoa</taxon>
        <taxon>Ecdysozoa</taxon>
        <taxon>Arthropoda</taxon>
        <taxon>Hexapoda</taxon>
        <taxon>Insecta</taxon>
        <taxon>Pterygota</taxon>
        <taxon>Neoptera</taxon>
        <taxon>Endopterygota</taxon>
        <taxon>Diptera</taxon>
        <taxon>Brachycera</taxon>
        <taxon>Muscomorpha</taxon>
        <taxon>Ephydroidea</taxon>
        <taxon>Drosophilidae</taxon>
        <taxon>Drosophila</taxon>
        <taxon>Sophophora</taxon>
    </lineage>
</organism>
<dbReference type="Proteomes" id="UP000007801">
    <property type="component" value="Unassembled WGS sequence"/>
</dbReference>
<gene>
    <name evidence="2" type="primary">Dana\GF27267</name>
    <name evidence="2" type="ORF">GF27267</name>
</gene>
<dbReference type="InParanoid" id="A0A0P8XX19"/>
<evidence type="ECO:0000313" key="3">
    <source>
        <dbReference type="Proteomes" id="UP000007801"/>
    </source>
</evidence>